<feature type="transmembrane region" description="Helical" evidence="1">
    <location>
        <begin position="20"/>
        <end position="40"/>
    </location>
</feature>
<name>A0AA35LFR1_9SAUR</name>
<keyword evidence="1" id="KW-0472">Membrane</keyword>
<dbReference type="Proteomes" id="UP001178461">
    <property type="component" value="Chromosome 15"/>
</dbReference>
<gene>
    <name evidence="2" type="ORF">PODLI_1B041894</name>
</gene>
<keyword evidence="1" id="KW-0812">Transmembrane</keyword>
<accession>A0AA35LFR1</accession>
<organism evidence="2 3">
    <name type="scientific">Podarcis lilfordi</name>
    <name type="common">Lilford's wall lizard</name>
    <dbReference type="NCBI Taxonomy" id="74358"/>
    <lineage>
        <taxon>Eukaryota</taxon>
        <taxon>Metazoa</taxon>
        <taxon>Chordata</taxon>
        <taxon>Craniata</taxon>
        <taxon>Vertebrata</taxon>
        <taxon>Euteleostomi</taxon>
        <taxon>Lepidosauria</taxon>
        <taxon>Squamata</taxon>
        <taxon>Bifurcata</taxon>
        <taxon>Unidentata</taxon>
        <taxon>Episquamata</taxon>
        <taxon>Laterata</taxon>
        <taxon>Lacertibaenia</taxon>
        <taxon>Lacertidae</taxon>
        <taxon>Podarcis</taxon>
    </lineage>
</organism>
<keyword evidence="1" id="KW-1133">Transmembrane helix</keyword>
<evidence type="ECO:0000256" key="1">
    <source>
        <dbReference type="SAM" id="Phobius"/>
    </source>
</evidence>
<evidence type="ECO:0000313" key="2">
    <source>
        <dbReference type="EMBL" id="CAI5795501.1"/>
    </source>
</evidence>
<keyword evidence="3" id="KW-1185">Reference proteome</keyword>
<proteinExistence type="predicted"/>
<evidence type="ECO:0008006" key="4">
    <source>
        <dbReference type="Google" id="ProtNLM"/>
    </source>
</evidence>
<reference evidence="2" key="1">
    <citation type="submission" date="2022-12" db="EMBL/GenBank/DDBJ databases">
        <authorList>
            <person name="Alioto T."/>
            <person name="Alioto T."/>
            <person name="Gomez Garrido J."/>
        </authorList>
    </citation>
    <scope>NUCLEOTIDE SEQUENCE</scope>
</reference>
<sequence length="101" mass="11323">MSSFDWIPSVGLFVFSEGEPVSILGLILGVSLSLLILGVLSYTIAKWYQEGHCWNRPNFVFNLYHIRNLKSVEVELAPPFTISGSMREAGSGYVRFHDRGT</sequence>
<dbReference type="EMBL" id="OX395141">
    <property type="protein sequence ID" value="CAI5795501.1"/>
    <property type="molecule type" value="Genomic_DNA"/>
</dbReference>
<dbReference type="AlphaFoldDB" id="A0AA35LFR1"/>
<evidence type="ECO:0000313" key="3">
    <source>
        <dbReference type="Proteomes" id="UP001178461"/>
    </source>
</evidence>
<protein>
    <recommendedName>
        <fullName evidence="4">Small integral membrane protein 35</fullName>
    </recommendedName>
</protein>